<sequence length="153" mass="17973">MENSLYIKKKRVDPLEKKQIQKLHNSIVSLEKPKKIHMERQDKKTCNSTTAAIQYKSFFPGLSQDKQLRYAIAIDGLNHYSTPKQDLRSEAFKKKITSKTLTTPVYNIRLGFYPKEKKINHQHNATKKENGSYIRQHHYHQSKTGQGLRHRLL</sequence>
<keyword evidence="3" id="KW-1185">Reference proteome</keyword>
<dbReference type="Proteomes" id="UP000008022">
    <property type="component" value="Unassembled WGS sequence"/>
</dbReference>
<name>A0A0E0RIM9_ORYRU</name>
<evidence type="ECO:0000256" key="1">
    <source>
        <dbReference type="SAM" id="MobiDB-lite"/>
    </source>
</evidence>
<accession>A0A0E0RIM9</accession>
<dbReference type="Gramene" id="ORUFI12G17230.1">
    <property type="protein sequence ID" value="ORUFI12G17230.1"/>
    <property type="gene ID" value="ORUFI12G17230"/>
</dbReference>
<dbReference type="AlphaFoldDB" id="A0A0E0RIM9"/>
<reference evidence="2" key="2">
    <citation type="submission" date="2015-06" db="UniProtKB">
        <authorList>
            <consortium name="EnsemblPlants"/>
        </authorList>
    </citation>
    <scope>IDENTIFICATION</scope>
</reference>
<evidence type="ECO:0000313" key="3">
    <source>
        <dbReference type="Proteomes" id="UP000008022"/>
    </source>
</evidence>
<evidence type="ECO:0000313" key="2">
    <source>
        <dbReference type="EnsemblPlants" id="ORUFI12G17230.1"/>
    </source>
</evidence>
<feature type="region of interest" description="Disordered" evidence="1">
    <location>
        <begin position="123"/>
        <end position="153"/>
    </location>
</feature>
<protein>
    <submittedName>
        <fullName evidence="2">Uncharacterized protein</fullName>
    </submittedName>
</protein>
<proteinExistence type="predicted"/>
<organism evidence="2 3">
    <name type="scientific">Oryza rufipogon</name>
    <name type="common">Brownbeard rice</name>
    <name type="synonym">Asian wild rice</name>
    <dbReference type="NCBI Taxonomy" id="4529"/>
    <lineage>
        <taxon>Eukaryota</taxon>
        <taxon>Viridiplantae</taxon>
        <taxon>Streptophyta</taxon>
        <taxon>Embryophyta</taxon>
        <taxon>Tracheophyta</taxon>
        <taxon>Spermatophyta</taxon>
        <taxon>Magnoliopsida</taxon>
        <taxon>Liliopsida</taxon>
        <taxon>Poales</taxon>
        <taxon>Poaceae</taxon>
        <taxon>BOP clade</taxon>
        <taxon>Oryzoideae</taxon>
        <taxon>Oryzeae</taxon>
        <taxon>Oryzinae</taxon>
        <taxon>Oryza</taxon>
    </lineage>
</organism>
<reference evidence="3" key="1">
    <citation type="submission" date="2013-06" db="EMBL/GenBank/DDBJ databases">
        <authorList>
            <person name="Zhao Q."/>
        </authorList>
    </citation>
    <scope>NUCLEOTIDE SEQUENCE</scope>
    <source>
        <strain evidence="3">cv. W1943</strain>
    </source>
</reference>
<dbReference type="HOGENOM" id="CLU_1716229_0_0_1"/>
<dbReference type="EnsemblPlants" id="ORUFI12G17230.1">
    <property type="protein sequence ID" value="ORUFI12G17230.1"/>
    <property type="gene ID" value="ORUFI12G17230"/>
</dbReference>